<comment type="caution">
    <text evidence="3">The sequence shown here is derived from an EMBL/GenBank/DDBJ whole genome shotgun (WGS) entry which is preliminary data.</text>
</comment>
<evidence type="ECO:0000256" key="1">
    <source>
        <dbReference type="SAM" id="MobiDB-lite"/>
    </source>
</evidence>
<feature type="region of interest" description="Disordered" evidence="1">
    <location>
        <begin position="22"/>
        <end position="64"/>
    </location>
</feature>
<accession>A0A2W5PIH4</accession>
<evidence type="ECO:0000256" key="2">
    <source>
        <dbReference type="SAM" id="SignalP"/>
    </source>
</evidence>
<dbReference type="Proteomes" id="UP000249417">
    <property type="component" value="Unassembled WGS sequence"/>
</dbReference>
<name>A0A2W5PIH4_9BACT</name>
<reference evidence="3 4" key="1">
    <citation type="submission" date="2017-08" db="EMBL/GenBank/DDBJ databases">
        <title>Infants hospitalized years apart are colonized by the same room-sourced microbial strains.</title>
        <authorList>
            <person name="Brooks B."/>
            <person name="Olm M.R."/>
            <person name="Firek B.A."/>
            <person name="Baker R."/>
            <person name="Thomas B.C."/>
            <person name="Morowitz M.J."/>
            <person name="Banfield J.F."/>
        </authorList>
    </citation>
    <scope>NUCLEOTIDE SEQUENCE [LARGE SCALE GENOMIC DNA]</scope>
    <source>
        <strain evidence="3">S2_005_002_R2_29</strain>
    </source>
</reference>
<feature type="compositionally biased region" description="Basic and acidic residues" evidence="1">
    <location>
        <begin position="35"/>
        <end position="64"/>
    </location>
</feature>
<proteinExistence type="predicted"/>
<feature type="non-terminal residue" evidence="3">
    <location>
        <position position="415"/>
    </location>
</feature>
<gene>
    <name evidence="3" type="ORF">DI551_10260</name>
</gene>
<protein>
    <submittedName>
        <fullName evidence="3">Uncharacterized protein</fullName>
    </submittedName>
</protein>
<keyword evidence="2" id="KW-0732">Signal</keyword>
<organism evidence="3 4">
    <name type="scientific">Micavibrio aeruginosavorus</name>
    <dbReference type="NCBI Taxonomy" id="349221"/>
    <lineage>
        <taxon>Bacteria</taxon>
        <taxon>Pseudomonadati</taxon>
        <taxon>Bdellovibrionota</taxon>
        <taxon>Bdellovibrionia</taxon>
        <taxon>Bdellovibrionales</taxon>
        <taxon>Pseudobdellovibrionaceae</taxon>
        <taxon>Micavibrio</taxon>
    </lineage>
</organism>
<dbReference type="EMBL" id="QFQB01000095">
    <property type="protein sequence ID" value="PZQ44387.1"/>
    <property type="molecule type" value="Genomic_DNA"/>
</dbReference>
<evidence type="ECO:0000313" key="3">
    <source>
        <dbReference type="EMBL" id="PZQ44387.1"/>
    </source>
</evidence>
<sequence length="415" mass="46367">MRFFALLCLSFVLSVSGAHARDEEKAPVKQTINKKAAEEQPVKEEPKEEATEDESAKAEKIAEKPPVDWPEVEGTGIISTFKEGALEKTLWKGQKRSEIEYELARLPEQPKLRALLSLQRRLLLTKTDASLLVNDIGPLRGNDILIQRIKKLMEMGLYDDAWDLYTQKAEEPYDVSITQLGMLLLVMRDDLATACLEEKVFSSKYPADKFFATMDKACSVTMGLGKNPTFKDSAVLQSIYNTETYSIAASNTPALMKMSDLERAFLLANSKIRYDGLSDAVLSKTPSKLLTYFLLDRALPDSAKAIITIEADKRGLKYYTTAIARDENWVKAKAIHAAEPQWPYLESALHGPMNAADLGLYYGDMLSEAKPANLSTRTLLKGMAVFLASGRELPAFWVQEAQKKAAENSLIYIYL</sequence>
<feature type="chain" id="PRO_5016120490" evidence="2">
    <location>
        <begin position="21"/>
        <end position="415"/>
    </location>
</feature>
<feature type="signal peptide" evidence="2">
    <location>
        <begin position="1"/>
        <end position="20"/>
    </location>
</feature>
<evidence type="ECO:0000313" key="4">
    <source>
        <dbReference type="Proteomes" id="UP000249417"/>
    </source>
</evidence>
<dbReference type="AlphaFoldDB" id="A0A2W5PIH4"/>